<evidence type="ECO:0000256" key="1">
    <source>
        <dbReference type="ARBA" id="ARBA00022491"/>
    </source>
</evidence>
<comment type="caution">
    <text evidence="8">The sequence shown here is derived from an EMBL/GenBank/DDBJ whole genome shotgun (WGS) entry which is preliminary data.</text>
</comment>
<dbReference type="GO" id="GO:0045892">
    <property type="term" value="P:negative regulation of DNA-templated transcription"/>
    <property type="evidence" value="ECO:0007669"/>
    <property type="project" value="UniProtKB-UniRule"/>
</dbReference>
<keyword evidence="3 6" id="KW-0346">Stress response</keyword>
<dbReference type="PIRSF" id="PIRSF005485">
    <property type="entry name" value="HrcA"/>
    <property type="match status" value="1"/>
</dbReference>
<keyword evidence="2 6" id="KW-0805">Transcription regulation</keyword>
<evidence type="ECO:0000256" key="6">
    <source>
        <dbReference type="HAMAP-Rule" id="MF_00081"/>
    </source>
</evidence>
<dbReference type="Gene3D" id="1.10.10.10">
    <property type="entry name" value="Winged helix-like DNA-binding domain superfamily/Winged helix DNA-binding domain"/>
    <property type="match status" value="1"/>
</dbReference>
<dbReference type="AlphaFoldDB" id="A0AA44BE84"/>
<evidence type="ECO:0000256" key="3">
    <source>
        <dbReference type="ARBA" id="ARBA00023016"/>
    </source>
</evidence>
<evidence type="ECO:0000313" key="8">
    <source>
        <dbReference type="EMBL" id="NBG87930.1"/>
    </source>
</evidence>
<dbReference type="Gene3D" id="3.30.450.40">
    <property type="match status" value="1"/>
</dbReference>
<name>A0AA44BE84_9CLOT</name>
<keyword evidence="4 6" id="KW-0804">Transcription</keyword>
<organism evidence="8 9">
    <name type="scientific">Isachenkonia alkalipeptolytica</name>
    <dbReference type="NCBI Taxonomy" id="2565777"/>
    <lineage>
        <taxon>Bacteria</taxon>
        <taxon>Bacillati</taxon>
        <taxon>Bacillota</taxon>
        <taxon>Clostridia</taxon>
        <taxon>Eubacteriales</taxon>
        <taxon>Clostridiaceae</taxon>
        <taxon>Isachenkonia</taxon>
    </lineage>
</organism>
<dbReference type="Proteomes" id="UP000449710">
    <property type="component" value="Unassembled WGS sequence"/>
</dbReference>
<proteinExistence type="inferred from homology"/>
<protein>
    <recommendedName>
        <fullName evidence="6">Heat-inducible transcription repressor HrcA</fullName>
    </recommendedName>
</protein>
<dbReference type="EMBL" id="SUMG01000004">
    <property type="protein sequence ID" value="NBG87930.1"/>
    <property type="molecule type" value="Genomic_DNA"/>
</dbReference>
<dbReference type="SUPFAM" id="SSF46785">
    <property type="entry name" value="Winged helix' DNA-binding domain"/>
    <property type="match status" value="1"/>
</dbReference>
<dbReference type="InterPro" id="IPR023120">
    <property type="entry name" value="WHTH_transcript_rep_HrcA_IDD"/>
</dbReference>
<comment type="function">
    <text evidence="5 6">Negative regulator of class I heat shock genes (grpE-dnaK-dnaJ and groELS operons). Prevents heat-shock induction of these operons.</text>
</comment>
<dbReference type="InterPro" id="IPR029016">
    <property type="entry name" value="GAF-like_dom_sf"/>
</dbReference>
<keyword evidence="9" id="KW-1185">Reference proteome</keyword>
<dbReference type="InterPro" id="IPR036390">
    <property type="entry name" value="WH_DNA-bd_sf"/>
</dbReference>
<dbReference type="InterPro" id="IPR021153">
    <property type="entry name" value="HrcA_C"/>
</dbReference>
<reference evidence="8 9" key="1">
    <citation type="submission" date="2019-04" db="EMBL/GenBank/DDBJ databases">
        <title>Isachenkonia alkalipeptolytica gen. nov. sp. nov. a new anaerobic, alkiliphilic organothrophic bacterium capable to reduce synthesized ferrihydrite isolated from a soda lake.</title>
        <authorList>
            <person name="Toshchakov S.V."/>
            <person name="Zavarzina D.G."/>
            <person name="Zhilina T.N."/>
            <person name="Kostrikina N.A."/>
            <person name="Kublanov I.V."/>
        </authorList>
    </citation>
    <scope>NUCLEOTIDE SEQUENCE [LARGE SCALE GENOMIC DNA]</scope>
    <source>
        <strain evidence="8 9">Z-1701</strain>
    </source>
</reference>
<dbReference type="RefSeq" id="WP_160719927.1">
    <property type="nucleotide sequence ID" value="NZ_SUMG01000004.1"/>
</dbReference>
<evidence type="ECO:0000256" key="4">
    <source>
        <dbReference type="ARBA" id="ARBA00023163"/>
    </source>
</evidence>
<evidence type="ECO:0000313" key="9">
    <source>
        <dbReference type="Proteomes" id="UP000449710"/>
    </source>
</evidence>
<evidence type="ECO:0000256" key="5">
    <source>
        <dbReference type="ARBA" id="ARBA00055319"/>
    </source>
</evidence>
<dbReference type="PANTHER" id="PTHR34824">
    <property type="entry name" value="HEAT-INDUCIBLE TRANSCRIPTION REPRESSOR HRCA"/>
    <property type="match status" value="1"/>
</dbReference>
<feature type="domain" description="Heat-inducible transcription repressor HrcA C-terminal" evidence="7">
    <location>
        <begin position="106"/>
        <end position="324"/>
    </location>
</feature>
<gene>
    <name evidence="6 8" type="primary">hrcA</name>
    <name evidence="8" type="ORF">ISALK_05400</name>
</gene>
<dbReference type="HAMAP" id="MF_00081">
    <property type="entry name" value="HrcA"/>
    <property type="match status" value="1"/>
</dbReference>
<dbReference type="InterPro" id="IPR002571">
    <property type="entry name" value="HrcA"/>
</dbReference>
<comment type="similarity">
    <text evidence="6">Belongs to the HrcA family.</text>
</comment>
<sequence>MELSERKLKILQAIITDYIETAEPVGSRTLSRKYDLGVSAATIRNEMSEMEEEGYLKQLHTSSGRVPSDKAYRLYVDKLMESRILAKIQREALRENLMQKFHEVQNLLKHSAEYLSELTDYTSIAMAEKTKENRIKHLQLVPVDEERILVVLIMDTGLVKNTLLRIGQNLEPQELQKISNFLNQHLQGMEIRKVSRLVIEKIQRELYEYRRAIELILLHLQEVVKEVEQIDVFFSGTTNIFNFPEFNDIVKARSFLAMLEEKELIKNLLSLPDQEGLRVSIGKENLYDIAQECSLVTTTYKIDNRTIGHLSVIGPTRMDYSKVVSIMYQLNKQLNDLLRDKY</sequence>
<dbReference type="Gene3D" id="3.30.390.60">
    <property type="entry name" value="Heat-inducible transcription repressor hrca homolog, domain 3"/>
    <property type="match status" value="1"/>
</dbReference>
<dbReference type="InterPro" id="IPR036388">
    <property type="entry name" value="WH-like_DNA-bd_sf"/>
</dbReference>
<evidence type="ECO:0000259" key="7">
    <source>
        <dbReference type="Pfam" id="PF01628"/>
    </source>
</evidence>
<dbReference type="PANTHER" id="PTHR34824:SF1">
    <property type="entry name" value="HEAT-INDUCIBLE TRANSCRIPTION REPRESSOR HRCA"/>
    <property type="match status" value="1"/>
</dbReference>
<dbReference type="GO" id="GO:0003677">
    <property type="term" value="F:DNA binding"/>
    <property type="evidence" value="ECO:0007669"/>
    <property type="project" value="InterPro"/>
</dbReference>
<dbReference type="Pfam" id="PF01628">
    <property type="entry name" value="HrcA"/>
    <property type="match status" value="1"/>
</dbReference>
<dbReference type="SUPFAM" id="SSF55781">
    <property type="entry name" value="GAF domain-like"/>
    <property type="match status" value="1"/>
</dbReference>
<dbReference type="FunFam" id="1.10.10.10:FF:000049">
    <property type="entry name" value="Heat-inducible transcription repressor HrcA"/>
    <property type="match status" value="1"/>
</dbReference>
<accession>A0AA44BE84</accession>
<keyword evidence="1 6" id="KW-0678">Repressor</keyword>
<dbReference type="NCBIfam" id="TIGR00331">
    <property type="entry name" value="hrcA"/>
    <property type="match status" value="1"/>
</dbReference>
<evidence type="ECO:0000256" key="2">
    <source>
        <dbReference type="ARBA" id="ARBA00023015"/>
    </source>
</evidence>